<dbReference type="SUPFAM" id="SSF55469">
    <property type="entry name" value="FMN-dependent nitroreductase-like"/>
    <property type="match status" value="1"/>
</dbReference>
<sequence length="200" mass="21314">MGISLNEALTRRRSVRDFSEKAIDALSLRKLLWAAQGVSGDNGRKTVPSAQSLYPLRLFVVSGRIDELNVGLYSVKSETLGLEAVHSGDLRFSLRSAAIGEPEWVAKAACIVVICADLASPLRAFADQSRDGVRGVRYAYMEAGAAAQNIQLQAVEEGLGSVWVGGFNDDAVAEVLDLQGALTPLILLCVGDPVSKKSPD</sequence>
<dbReference type="GO" id="GO:0016491">
    <property type="term" value="F:oxidoreductase activity"/>
    <property type="evidence" value="ECO:0007669"/>
    <property type="project" value="InterPro"/>
</dbReference>
<evidence type="ECO:0000313" key="3">
    <source>
        <dbReference type="Proteomes" id="UP000295097"/>
    </source>
</evidence>
<dbReference type="OrthoDB" id="3723182at2"/>
<dbReference type="InterPro" id="IPR052544">
    <property type="entry name" value="Bacteriocin_Proc_Enz"/>
</dbReference>
<dbReference type="CDD" id="cd02142">
    <property type="entry name" value="McbC_SagB-like_oxidoreductase"/>
    <property type="match status" value="1"/>
</dbReference>
<dbReference type="Proteomes" id="UP000295097">
    <property type="component" value="Unassembled WGS sequence"/>
</dbReference>
<reference evidence="2 3" key="1">
    <citation type="submission" date="2019-03" db="EMBL/GenBank/DDBJ databases">
        <title>Freshwater and sediment microbial communities from various areas in North America, analyzing microbe dynamics in response to fracking.</title>
        <authorList>
            <person name="Lamendella R."/>
        </authorList>
    </citation>
    <scope>NUCLEOTIDE SEQUENCE [LARGE SCALE GENOMIC DNA]</scope>
    <source>
        <strain evidence="2 3">175.2</strain>
    </source>
</reference>
<dbReference type="InterPro" id="IPR029479">
    <property type="entry name" value="Nitroreductase"/>
</dbReference>
<dbReference type="EMBL" id="SMAR01000001">
    <property type="protein sequence ID" value="TCT45066.1"/>
    <property type="molecule type" value="Genomic_DNA"/>
</dbReference>
<organism evidence="2 3">
    <name type="scientific">Martelella mediterranea</name>
    <dbReference type="NCBI Taxonomy" id="293089"/>
    <lineage>
        <taxon>Bacteria</taxon>
        <taxon>Pseudomonadati</taxon>
        <taxon>Pseudomonadota</taxon>
        <taxon>Alphaproteobacteria</taxon>
        <taxon>Hyphomicrobiales</taxon>
        <taxon>Aurantimonadaceae</taxon>
        <taxon>Martelella</taxon>
    </lineage>
</organism>
<feature type="domain" description="Nitroreductase" evidence="1">
    <location>
        <begin position="10"/>
        <end position="191"/>
    </location>
</feature>
<evidence type="ECO:0000313" key="2">
    <source>
        <dbReference type="EMBL" id="TCT45066.1"/>
    </source>
</evidence>
<dbReference type="PANTHER" id="PTHR43745:SF2">
    <property type="entry name" value="NITROREDUCTASE MJ1384-RELATED"/>
    <property type="match status" value="1"/>
</dbReference>
<comment type="caution">
    <text evidence="2">The sequence shown here is derived from an EMBL/GenBank/DDBJ whole genome shotgun (WGS) entry which is preliminary data.</text>
</comment>
<proteinExistence type="predicted"/>
<dbReference type="RefSeq" id="WP_132307602.1">
    <property type="nucleotide sequence ID" value="NZ_SMAR01000001.1"/>
</dbReference>
<keyword evidence="3" id="KW-1185">Reference proteome</keyword>
<evidence type="ECO:0000259" key="1">
    <source>
        <dbReference type="Pfam" id="PF00881"/>
    </source>
</evidence>
<dbReference type="PANTHER" id="PTHR43745">
    <property type="entry name" value="NITROREDUCTASE MJ1384-RELATED"/>
    <property type="match status" value="1"/>
</dbReference>
<accession>A0A4R3NY18</accession>
<protein>
    <submittedName>
        <fullName evidence="2">SagB-type dehydrogenase family enzyme</fullName>
    </submittedName>
</protein>
<dbReference type="Pfam" id="PF00881">
    <property type="entry name" value="Nitroreductase"/>
    <property type="match status" value="1"/>
</dbReference>
<dbReference type="Gene3D" id="3.40.109.10">
    <property type="entry name" value="NADH Oxidase"/>
    <property type="match status" value="1"/>
</dbReference>
<dbReference type="InterPro" id="IPR000415">
    <property type="entry name" value="Nitroreductase-like"/>
</dbReference>
<gene>
    <name evidence="2" type="ORF">EDC90_1001207</name>
</gene>
<name>A0A4R3NY18_9HYPH</name>
<dbReference type="AlphaFoldDB" id="A0A4R3NY18"/>